<protein>
    <submittedName>
        <fullName evidence="1">Uncharacterized protein</fullName>
    </submittedName>
</protein>
<evidence type="ECO:0000313" key="1">
    <source>
        <dbReference type="EMBL" id="JAH99055.1"/>
    </source>
</evidence>
<organism evidence="1">
    <name type="scientific">Anguilla anguilla</name>
    <name type="common">European freshwater eel</name>
    <name type="synonym">Muraena anguilla</name>
    <dbReference type="NCBI Taxonomy" id="7936"/>
    <lineage>
        <taxon>Eukaryota</taxon>
        <taxon>Metazoa</taxon>
        <taxon>Chordata</taxon>
        <taxon>Craniata</taxon>
        <taxon>Vertebrata</taxon>
        <taxon>Euteleostomi</taxon>
        <taxon>Actinopterygii</taxon>
        <taxon>Neopterygii</taxon>
        <taxon>Teleostei</taxon>
        <taxon>Anguilliformes</taxon>
        <taxon>Anguillidae</taxon>
        <taxon>Anguilla</taxon>
    </lineage>
</organism>
<dbReference type="AlphaFoldDB" id="A0A0E9XB41"/>
<reference evidence="1" key="1">
    <citation type="submission" date="2014-11" db="EMBL/GenBank/DDBJ databases">
        <authorList>
            <person name="Amaro Gonzalez C."/>
        </authorList>
    </citation>
    <scope>NUCLEOTIDE SEQUENCE</scope>
</reference>
<dbReference type="EMBL" id="GBXM01009522">
    <property type="protein sequence ID" value="JAH99055.1"/>
    <property type="molecule type" value="Transcribed_RNA"/>
</dbReference>
<name>A0A0E9XB41_ANGAN</name>
<proteinExistence type="predicted"/>
<accession>A0A0E9XB41</accession>
<sequence length="62" mass="7070">MGDNAVNNTCGITHSYFGRYPGVIFHKRIVQDTQYDHSVSKGTSLRVNPMVTYIYSILSPRY</sequence>
<reference evidence="1" key="2">
    <citation type="journal article" date="2015" name="Fish Shellfish Immunol.">
        <title>Early steps in the European eel (Anguilla anguilla)-Vibrio vulnificus interaction in the gills: Role of the RtxA13 toxin.</title>
        <authorList>
            <person name="Callol A."/>
            <person name="Pajuelo D."/>
            <person name="Ebbesson L."/>
            <person name="Teles M."/>
            <person name="MacKenzie S."/>
            <person name="Amaro C."/>
        </authorList>
    </citation>
    <scope>NUCLEOTIDE SEQUENCE</scope>
</reference>